<dbReference type="AlphaFoldDB" id="A0A2R6XDU7"/>
<accession>A0A2R6XDU7</accession>
<proteinExistence type="predicted"/>
<name>A0A2R6XDU7_MARPO</name>
<evidence type="ECO:0000313" key="1">
    <source>
        <dbReference type="EMBL" id="PTQ44276.1"/>
    </source>
</evidence>
<keyword evidence="2" id="KW-1185">Reference proteome</keyword>
<dbReference type="EMBL" id="KZ772693">
    <property type="protein sequence ID" value="PTQ44276.1"/>
    <property type="molecule type" value="Genomic_DNA"/>
</dbReference>
<reference evidence="2" key="1">
    <citation type="journal article" date="2017" name="Cell">
        <title>Insights into land plant evolution garnered from the Marchantia polymorpha genome.</title>
        <authorList>
            <person name="Bowman J.L."/>
            <person name="Kohchi T."/>
            <person name="Yamato K.T."/>
            <person name="Jenkins J."/>
            <person name="Shu S."/>
            <person name="Ishizaki K."/>
            <person name="Yamaoka S."/>
            <person name="Nishihama R."/>
            <person name="Nakamura Y."/>
            <person name="Berger F."/>
            <person name="Adam C."/>
            <person name="Aki S.S."/>
            <person name="Althoff F."/>
            <person name="Araki T."/>
            <person name="Arteaga-Vazquez M.A."/>
            <person name="Balasubrmanian S."/>
            <person name="Barry K."/>
            <person name="Bauer D."/>
            <person name="Boehm C.R."/>
            <person name="Briginshaw L."/>
            <person name="Caballero-Perez J."/>
            <person name="Catarino B."/>
            <person name="Chen F."/>
            <person name="Chiyoda S."/>
            <person name="Chovatia M."/>
            <person name="Davies K.M."/>
            <person name="Delmans M."/>
            <person name="Demura T."/>
            <person name="Dierschke T."/>
            <person name="Dolan L."/>
            <person name="Dorantes-Acosta A.E."/>
            <person name="Eklund D.M."/>
            <person name="Florent S.N."/>
            <person name="Flores-Sandoval E."/>
            <person name="Fujiyama A."/>
            <person name="Fukuzawa H."/>
            <person name="Galik B."/>
            <person name="Grimanelli D."/>
            <person name="Grimwood J."/>
            <person name="Grossniklaus U."/>
            <person name="Hamada T."/>
            <person name="Haseloff J."/>
            <person name="Hetherington A.J."/>
            <person name="Higo A."/>
            <person name="Hirakawa Y."/>
            <person name="Hundley H.N."/>
            <person name="Ikeda Y."/>
            <person name="Inoue K."/>
            <person name="Inoue S.I."/>
            <person name="Ishida S."/>
            <person name="Jia Q."/>
            <person name="Kakita M."/>
            <person name="Kanazawa T."/>
            <person name="Kawai Y."/>
            <person name="Kawashima T."/>
            <person name="Kennedy M."/>
            <person name="Kinose K."/>
            <person name="Kinoshita T."/>
            <person name="Kohara Y."/>
            <person name="Koide E."/>
            <person name="Komatsu K."/>
            <person name="Kopischke S."/>
            <person name="Kubo M."/>
            <person name="Kyozuka J."/>
            <person name="Lagercrantz U."/>
            <person name="Lin S.S."/>
            <person name="Lindquist E."/>
            <person name="Lipzen A.M."/>
            <person name="Lu C.W."/>
            <person name="De Luna E."/>
            <person name="Martienssen R.A."/>
            <person name="Minamino N."/>
            <person name="Mizutani M."/>
            <person name="Mizutani M."/>
            <person name="Mochizuki N."/>
            <person name="Monte I."/>
            <person name="Mosher R."/>
            <person name="Nagasaki H."/>
            <person name="Nakagami H."/>
            <person name="Naramoto S."/>
            <person name="Nishitani K."/>
            <person name="Ohtani M."/>
            <person name="Okamoto T."/>
            <person name="Okumura M."/>
            <person name="Phillips J."/>
            <person name="Pollak B."/>
            <person name="Reinders A."/>
            <person name="Rovekamp M."/>
            <person name="Sano R."/>
            <person name="Sawa S."/>
            <person name="Schmid M.W."/>
            <person name="Shirakawa M."/>
            <person name="Solano R."/>
            <person name="Spunde A."/>
            <person name="Suetsugu N."/>
            <person name="Sugano S."/>
            <person name="Sugiyama A."/>
            <person name="Sun R."/>
            <person name="Suzuki Y."/>
            <person name="Takenaka M."/>
            <person name="Takezawa D."/>
            <person name="Tomogane H."/>
            <person name="Tsuzuki M."/>
            <person name="Ueda T."/>
            <person name="Umeda M."/>
            <person name="Ward J.M."/>
            <person name="Watanabe Y."/>
            <person name="Yazaki K."/>
            <person name="Yokoyama R."/>
            <person name="Yoshitake Y."/>
            <person name="Yotsui I."/>
            <person name="Zachgo S."/>
            <person name="Schmutz J."/>
        </authorList>
    </citation>
    <scope>NUCLEOTIDE SEQUENCE [LARGE SCALE GENOMIC DNA]</scope>
    <source>
        <strain evidence="2">Tak-1</strain>
    </source>
</reference>
<dbReference type="Proteomes" id="UP000244005">
    <property type="component" value="Unassembled WGS sequence"/>
</dbReference>
<protein>
    <submittedName>
        <fullName evidence="1">Uncharacterized protein</fullName>
    </submittedName>
</protein>
<sequence>MHLVFFPAKVGPRRHHAVLCQLPLTVCSEGEPGALFHPLELFSPRWVDLSAAPRQLLVLHGRARSFFGPVSAHIYGHVVNTFAPHVSWLSFLPPRFLPFLLRVTHSLTHSFLPSFLPFPSLTFSPPSLLTRVPLLLCTPLTPLLTPSLTHILALVLALFNVSSFDPAESVSGYCSTRALSSTGWLHAVFLSAALRRRRRSSALDYQTPTFCDGGLEDEALGVRI</sequence>
<evidence type="ECO:0000313" key="2">
    <source>
        <dbReference type="Proteomes" id="UP000244005"/>
    </source>
</evidence>
<gene>
    <name evidence="1" type="ORF">MARPO_0021s0130</name>
</gene>
<organism evidence="1 2">
    <name type="scientific">Marchantia polymorpha</name>
    <name type="common">Common liverwort</name>
    <name type="synonym">Marchantia aquatica</name>
    <dbReference type="NCBI Taxonomy" id="3197"/>
    <lineage>
        <taxon>Eukaryota</taxon>
        <taxon>Viridiplantae</taxon>
        <taxon>Streptophyta</taxon>
        <taxon>Embryophyta</taxon>
        <taxon>Marchantiophyta</taxon>
        <taxon>Marchantiopsida</taxon>
        <taxon>Marchantiidae</taxon>
        <taxon>Marchantiales</taxon>
        <taxon>Marchantiaceae</taxon>
        <taxon>Marchantia</taxon>
    </lineage>
</organism>